<proteinExistence type="predicted"/>
<organism evidence="1 2">
    <name type="scientific">Streptacidiphilus cavernicola</name>
    <dbReference type="NCBI Taxonomy" id="3342716"/>
    <lineage>
        <taxon>Bacteria</taxon>
        <taxon>Bacillati</taxon>
        <taxon>Actinomycetota</taxon>
        <taxon>Actinomycetes</taxon>
        <taxon>Kitasatosporales</taxon>
        <taxon>Streptomycetaceae</taxon>
        <taxon>Streptacidiphilus</taxon>
    </lineage>
</organism>
<reference evidence="1 2" key="1">
    <citation type="submission" date="2024-09" db="EMBL/GenBank/DDBJ databases">
        <authorList>
            <person name="Lee S.D."/>
        </authorList>
    </citation>
    <scope>NUCLEOTIDE SEQUENCE [LARGE SCALE GENOMIC DNA]</scope>
    <source>
        <strain evidence="1 2">N8-3</strain>
    </source>
</reference>
<evidence type="ECO:0000313" key="1">
    <source>
        <dbReference type="EMBL" id="MFC1420786.1"/>
    </source>
</evidence>
<dbReference type="RefSeq" id="WP_380542714.1">
    <property type="nucleotide sequence ID" value="NZ_JBHFAB010000030.1"/>
</dbReference>
<evidence type="ECO:0000313" key="2">
    <source>
        <dbReference type="Proteomes" id="UP001592531"/>
    </source>
</evidence>
<dbReference type="Proteomes" id="UP001592531">
    <property type="component" value="Unassembled WGS sequence"/>
</dbReference>
<name>A0ABV6W4M2_9ACTN</name>
<gene>
    <name evidence="1" type="ORF">ACEZDE_29690</name>
</gene>
<sequence>MPTLSNLAATAYAEDRAIRTVQQREMAAEHLAQILHYADLAARKTLGNEAAELLAFEVSDGAAEPDTTQAEADIPDHPGYGIRFVGSEDHDRLYLVRPCAHCGHVAVDEVRSLPHLGELLNADATGDPR</sequence>
<keyword evidence="2" id="KW-1185">Reference proteome</keyword>
<accession>A0ABV6W4M2</accession>
<dbReference type="EMBL" id="JBHFAB010000030">
    <property type="protein sequence ID" value="MFC1420786.1"/>
    <property type="molecule type" value="Genomic_DNA"/>
</dbReference>
<comment type="caution">
    <text evidence="1">The sequence shown here is derived from an EMBL/GenBank/DDBJ whole genome shotgun (WGS) entry which is preliminary data.</text>
</comment>
<protein>
    <submittedName>
        <fullName evidence="1">Uncharacterized protein</fullName>
    </submittedName>
</protein>